<keyword evidence="5" id="KW-0028">Amino-acid biosynthesis</keyword>
<evidence type="ECO:0000256" key="4">
    <source>
        <dbReference type="ARBA" id="ARBA00023002"/>
    </source>
</evidence>
<evidence type="ECO:0000256" key="2">
    <source>
        <dbReference type="ARBA" id="ARBA00022723"/>
    </source>
</evidence>
<feature type="binding site" evidence="5 10">
    <location>
        <position position="424"/>
    </location>
    <ligand>
        <name>Zn(2+)</name>
        <dbReference type="ChEBI" id="CHEBI:29105"/>
    </ligand>
</feature>
<dbReference type="PANTHER" id="PTHR21256:SF2">
    <property type="entry name" value="HISTIDINE BIOSYNTHESIS TRIFUNCTIONAL PROTEIN"/>
    <property type="match status" value="1"/>
</dbReference>
<dbReference type="NCBIfam" id="TIGR00069">
    <property type="entry name" value="hisD"/>
    <property type="match status" value="1"/>
</dbReference>
<feature type="binding site" evidence="5 9">
    <location>
        <position position="424"/>
    </location>
    <ligand>
        <name>substrate</name>
    </ligand>
</feature>
<feature type="binding site" evidence="5 9">
    <location>
        <position position="419"/>
    </location>
    <ligand>
        <name>substrate</name>
    </ligand>
</feature>
<feature type="binding site" evidence="5 9">
    <location>
        <position position="243"/>
    </location>
    <ligand>
        <name>substrate</name>
    </ligand>
</feature>
<dbReference type="HAMAP" id="MF_01024">
    <property type="entry name" value="HisD"/>
    <property type="match status" value="1"/>
</dbReference>
<keyword evidence="12" id="KW-0614">Plasmid</keyword>
<evidence type="ECO:0000256" key="3">
    <source>
        <dbReference type="ARBA" id="ARBA00022833"/>
    </source>
</evidence>
<evidence type="ECO:0000256" key="8">
    <source>
        <dbReference type="PIRSR" id="PIRSR000099-2"/>
    </source>
</evidence>
<dbReference type="KEGG" id="dpt:Deipr_2083"/>
<evidence type="ECO:0000256" key="1">
    <source>
        <dbReference type="ARBA" id="ARBA00010178"/>
    </source>
</evidence>
<dbReference type="PROSITE" id="PS00611">
    <property type="entry name" value="HISOL_DEHYDROGENASE"/>
    <property type="match status" value="1"/>
</dbReference>
<feature type="binding site" evidence="5 8">
    <location>
        <position position="217"/>
    </location>
    <ligand>
        <name>NAD(+)</name>
        <dbReference type="ChEBI" id="CHEBI:57540"/>
    </ligand>
</feature>
<dbReference type="InterPro" id="IPR001692">
    <property type="entry name" value="Histidinol_DH_CS"/>
</dbReference>
<name>F0RQ12_DEIPM</name>
<dbReference type="FunFam" id="3.40.50.1980:FF:000001">
    <property type="entry name" value="Histidinol dehydrogenase"/>
    <property type="match status" value="1"/>
</dbReference>
<evidence type="ECO:0000256" key="6">
    <source>
        <dbReference type="PIRNR" id="PIRNR000099"/>
    </source>
</evidence>
<feature type="binding site" evidence="5 9">
    <location>
        <position position="365"/>
    </location>
    <ligand>
        <name>substrate</name>
    </ligand>
</feature>
<accession>F0RQ12</accession>
<protein>
    <recommendedName>
        <fullName evidence="5">Histidinol dehydrogenase</fullName>
        <shortName evidence="5">HDH</shortName>
        <ecNumber evidence="5">1.1.1.23</ecNumber>
    </recommendedName>
</protein>
<feature type="binding site" evidence="5 10">
    <location>
        <position position="365"/>
    </location>
    <ligand>
        <name>Zn(2+)</name>
        <dbReference type="ChEBI" id="CHEBI:29105"/>
    </ligand>
</feature>
<dbReference type="Pfam" id="PF00815">
    <property type="entry name" value="Histidinol_dh"/>
    <property type="match status" value="1"/>
</dbReference>
<dbReference type="HOGENOM" id="CLU_006732_3_0_0"/>
<evidence type="ECO:0000256" key="7">
    <source>
        <dbReference type="PIRSR" id="PIRSR000099-1"/>
    </source>
</evidence>
<feature type="binding site" evidence="5 9">
    <location>
        <position position="265"/>
    </location>
    <ligand>
        <name>substrate</name>
    </ligand>
</feature>
<dbReference type="Gene3D" id="1.20.5.1300">
    <property type="match status" value="1"/>
</dbReference>
<keyword evidence="4 5" id="KW-0560">Oxidoreductase</keyword>
<dbReference type="Proteomes" id="UP000007718">
    <property type="component" value="Plasmid pDEIPR01"/>
</dbReference>
<dbReference type="AlphaFoldDB" id="F0RQ12"/>
<feature type="active site" description="Proton acceptor" evidence="5 7">
    <location>
        <position position="332"/>
    </location>
</feature>
<dbReference type="PRINTS" id="PR00083">
    <property type="entry name" value="HOLDHDRGNASE"/>
</dbReference>
<dbReference type="GO" id="GO:0004399">
    <property type="term" value="F:histidinol dehydrogenase activity"/>
    <property type="evidence" value="ECO:0007669"/>
    <property type="project" value="UniProtKB-UniRule"/>
</dbReference>
<gene>
    <name evidence="5" type="primary">hisD</name>
    <name evidence="12" type="ordered locus">Deipr_2083</name>
</gene>
<dbReference type="Gene3D" id="3.40.50.1980">
    <property type="entry name" value="Nitrogenase molybdenum iron protein domain"/>
    <property type="match status" value="2"/>
</dbReference>
<dbReference type="GO" id="GO:0000105">
    <property type="term" value="P:L-histidine biosynthetic process"/>
    <property type="evidence" value="ECO:0007669"/>
    <property type="project" value="UniProtKB-UniRule"/>
</dbReference>
<sequence length="440" mass="46525">MTDRIPPISVWAELDTQARRELLRRPAQSADAEITARVRDILRQVREEGDRALLRLTAQYDRVQLDSPLLSREQVETQAAQVDRTVRRAIDSAQRNIHAFHAAQQPQPVSVDTAPGVRCELRWAPIRTVGLYVPGGSAVLPSTVLMLGVPAALAGCERTVLCSPPDAQGMLSPAVCYAALKVGVTDVVRLGGAQAVAALAYGTASVPRADKIFGPGNAYVTAAKTLASAEAGGPAIDMPAGPSELLVVADASAQAAWAAADLLSQAEHGPDSQVVLVSPERRVLEAVRRELARQLATLPRQDTAARALARSRLILTASLDEAVQVADEYAPEHLSLQVTDPQALSGRIRAGSVFAGHLTPEAGGDYATGTNHVLPTYGAARAFSSLGLADFYRRYTVQTVTAAGLEALAPTVTALAREEGLEAHARAAEVRLNHIPGENA</sequence>
<geneLocation type="plasmid" evidence="12 13">
    <name>pDEIPR01</name>
</geneLocation>
<dbReference type="PIRSF" id="PIRSF000099">
    <property type="entry name" value="Histidinol_dh"/>
    <property type="match status" value="1"/>
</dbReference>
<evidence type="ECO:0000313" key="12">
    <source>
        <dbReference type="EMBL" id="ADY27214.1"/>
    </source>
</evidence>
<comment type="cofactor">
    <cofactor evidence="5 10">
        <name>Zn(2+)</name>
        <dbReference type="ChEBI" id="CHEBI:29105"/>
    </cofactor>
    <text evidence="5 10">Binds 1 zinc ion per subunit.</text>
</comment>
<dbReference type="InterPro" id="IPR012131">
    <property type="entry name" value="Hstdl_DH"/>
</dbReference>
<evidence type="ECO:0000256" key="11">
    <source>
        <dbReference type="RuleBase" id="RU004175"/>
    </source>
</evidence>
<evidence type="ECO:0000256" key="9">
    <source>
        <dbReference type="PIRSR" id="PIRSR000099-3"/>
    </source>
</evidence>
<evidence type="ECO:0000256" key="10">
    <source>
        <dbReference type="PIRSR" id="PIRSR000099-4"/>
    </source>
</evidence>
<feature type="binding site" evidence="5 8">
    <location>
        <position position="132"/>
    </location>
    <ligand>
        <name>NAD(+)</name>
        <dbReference type="ChEBI" id="CHEBI:57540"/>
    </ligand>
</feature>
<dbReference type="EMBL" id="CP002537">
    <property type="protein sequence ID" value="ADY27214.1"/>
    <property type="molecule type" value="Genomic_DNA"/>
</dbReference>
<comment type="function">
    <text evidence="5">Catalyzes the sequential NAD-dependent oxidations of L-histidinol to L-histidinaldehyde and then to L-histidine.</text>
</comment>
<comment type="similarity">
    <text evidence="1 5 6 11">Belongs to the histidinol dehydrogenase family.</text>
</comment>
<feature type="binding site" evidence="5 10">
    <location>
        <position position="265"/>
    </location>
    <ligand>
        <name>Zn(2+)</name>
        <dbReference type="ChEBI" id="CHEBI:29105"/>
    </ligand>
</feature>
<dbReference type="SUPFAM" id="SSF53720">
    <property type="entry name" value="ALDH-like"/>
    <property type="match status" value="1"/>
</dbReference>
<evidence type="ECO:0000313" key="13">
    <source>
        <dbReference type="Proteomes" id="UP000007718"/>
    </source>
</evidence>
<dbReference type="InterPro" id="IPR022695">
    <property type="entry name" value="Histidinol_DH_monofunct"/>
</dbReference>
<proteinExistence type="inferred from homology"/>
<dbReference type="InterPro" id="IPR016161">
    <property type="entry name" value="Ald_DH/histidinol_DH"/>
</dbReference>
<dbReference type="GO" id="GO:0008270">
    <property type="term" value="F:zinc ion binding"/>
    <property type="evidence" value="ECO:0007669"/>
    <property type="project" value="UniProtKB-UniRule"/>
</dbReference>
<reference evidence="12 13" key="1">
    <citation type="submission" date="2011-02" db="EMBL/GenBank/DDBJ databases">
        <title>The complete sequence of plasmid1 of Deinococcus proteolyticus DSM 20540.</title>
        <authorList>
            <consortium name="US DOE Joint Genome Institute (JGI-PGF)"/>
            <person name="Lucas S."/>
            <person name="Copeland A."/>
            <person name="Lapidus A."/>
            <person name="Bruce D."/>
            <person name="Goodwin L."/>
            <person name="Pitluck S."/>
            <person name="Kyrpides N."/>
            <person name="Mavromatis K."/>
            <person name="Pagani I."/>
            <person name="Ivanova N."/>
            <person name="Ovchinnikova G."/>
            <person name="Zeytun A."/>
            <person name="Detter J.C."/>
            <person name="Han C."/>
            <person name="Land M."/>
            <person name="Hauser L."/>
            <person name="Markowitz V."/>
            <person name="Cheng J.-F."/>
            <person name="Hugenholtz P."/>
            <person name="Woyke T."/>
            <person name="Wu D."/>
            <person name="Pukall R."/>
            <person name="Steenblock K."/>
            <person name="Brambilla E."/>
            <person name="Klenk H.-P."/>
            <person name="Eisen J.A."/>
        </authorList>
    </citation>
    <scope>NUCLEOTIDE SEQUENCE [LARGE SCALE GENOMIC DNA]</scope>
    <source>
        <strain evidence="13">ATCC 35074 / DSM 20540 / JCM 6276 / NBRC 101906 / NCIMB 13154 / VKM Ac-1939 / CCM 2703 / MRP</strain>
        <plasmid evidence="13">Plasmid pDEIPR01</plasmid>
    </source>
</reference>
<feature type="binding site" evidence="5 10">
    <location>
        <position position="268"/>
    </location>
    <ligand>
        <name>Zn(2+)</name>
        <dbReference type="ChEBI" id="CHEBI:29105"/>
    </ligand>
</feature>
<comment type="catalytic activity">
    <reaction evidence="5">
        <text>L-histidinol + 2 NAD(+) + H2O = L-histidine + 2 NADH + 3 H(+)</text>
        <dbReference type="Rhea" id="RHEA:20641"/>
        <dbReference type="ChEBI" id="CHEBI:15377"/>
        <dbReference type="ChEBI" id="CHEBI:15378"/>
        <dbReference type="ChEBI" id="CHEBI:57540"/>
        <dbReference type="ChEBI" id="CHEBI:57595"/>
        <dbReference type="ChEBI" id="CHEBI:57699"/>
        <dbReference type="ChEBI" id="CHEBI:57945"/>
        <dbReference type="EC" id="1.1.1.23"/>
    </reaction>
</comment>
<keyword evidence="2 5" id="KW-0479">Metal-binding</keyword>
<evidence type="ECO:0000256" key="5">
    <source>
        <dbReference type="HAMAP-Rule" id="MF_01024"/>
    </source>
</evidence>
<dbReference type="GO" id="GO:0005829">
    <property type="term" value="C:cytosol"/>
    <property type="evidence" value="ECO:0007669"/>
    <property type="project" value="TreeGrafter"/>
</dbReference>
<feature type="binding site" evidence="5 9">
    <location>
        <position position="333"/>
    </location>
    <ligand>
        <name>substrate</name>
    </ligand>
</feature>
<comment type="pathway">
    <text evidence="5">Amino-acid biosynthesis; L-histidine biosynthesis; L-histidine from 5-phospho-alpha-D-ribose 1-diphosphate: step 9/9.</text>
</comment>
<organism evidence="12 13">
    <name type="scientific">Deinococcus proteolyticus (strain ATCC 35074 / DSM 20540 / JCM 6276 / NBRC 101906 / NCIMB 13154 / VKM Ac-1939 / CCM 2703 / MRP)</name>
    <dbReference type="NCBI Taxonomy" id="693977"/>
    <lineage>
        <taxon>Bacteria</taxon>
        <taxon>Thermotogati</taxon>
        <taxon>Deinococcota</taxon>
        <taxon>Deinococci</taxon>
        <taxon>Deinococcales</taxon>
        <taxon>Deinococcaceae</taxon>
        <taxon>Deinococcus</taxon>
    </lineage>
</organism>
<keyword evidence="3 5" id="KW-0862">Zinc</keyword>
<feature type="active site" description="Proton acceptor" evidence="5 7">
    <location>
        <position position="333"/>
    </location>
</feature>
<dbReference type="UniPathway" id="UPA00031">
    <property type="reaction ID" value="UER00014"/>
</dbReference>
<dbReference type="PANTHER" id="PTHR21256">
    <property type="entry name" value="HISTIDINOL DEHYDROGENASE HDH"/>
    <property type="match status" value="1"/>
</dbReference>
<dbReference type="GO" id="GO:0051287">
    <property type="term" value="F:NAD binding"/>
    <property type="evidence" value="ECO:0007669"/>
    <property type="project" value="InterPro"/>
</dbReference>
<keyword evidence="5 8" id="KW-0520">NAD</keyword>
<feature type="binding site" evidence="5 9">
    <location>
        <position position="268"/>
    </location>
    <ligand>
        <name>substrate</name>
    </ligand>
</feature>
<dbReference type="EC" id="1.1.1.23" evidence="5"/>
<keyword evidence="5" id="KW-0368">Histidine biosynthesis</keyword>
<feature type="binding site" evidence="5 8">
    <location>
        <position position="194"/>
    </location>
    <ligand>
        <name>NAD(+)</name>
        <dbReference type="ChEBI" id="CHEBI:57540"/>
    </ligand>
</feature>
<dbReference type="RefSeq" id="WP_013622946.1">
    <property type="nucleotide sequence ID" value="NC_015169.1"/>
</dbReference>
<keyword evidence="13" id="KW-1185">Reference proteome</keyword>
<dbReference type="CDD" id="cd06572">
    <property type="entry name" value="Histidinol_dh"/>
    <property type="match status" value="1"/>
</dbReference>